<keyword evidence="1" id="KW-0378">Hydrolase</keyword>
<organism evidence="1 2">
    <name type="scientific">Macrococcus brunensis</name>
    <dbReference type="NCBI Taxonomy" id="198483"/>
    <lineage>
        <taxon>Bacteria</taxon>
        <taxon>Bacillati</taxon>
        <taxon>Bacillota</taxon>
        <taxon>Bacilli</taxon>
        <taxon>Bacillales</taxon>
        <taxon>Staphylococcaceae</taxon>
        <taxon>Macrococcus</taxon>
    </lineage>
</organism>
<dbReference type="PANTHER" id="PTHR43808">
    <property type="entry name" value="ACETYLORNITHINE DEACETYLASE"/>
    <property type="match status" value="1"/>
</dbReference>
<dbReference type="PIRSF" id="PIRSF010386">
    <property type="entry name" value="RocB"/>
    <property type="match status" value="1"/>
</dbReference>
<evidence type="ECO:0000313" key="2">
    <source>
        <dbReference type="Proteomes" id="UP000295310"/>
    </source>
</evidence>
<dbReference type="EMBL" id="SCWA01000004">
    <property type="protein sequence ID" value="TDL98368.1"/>
    <property type="molecule type" value="Genomic_DNA"/>
</dbReference>
<dbReference type="PANTHER" id="PTHR43808:SF27">
    <property type="entry name" value="PROTEIN ROCB"/>
    <property type="match status" value="1"/>
</dbReference>
<dbReference type="InterPro" id="IPR012166">
    <property type="entry name" value="Uncharacterised_RocB"/>
</dbReference>
<keyword evidence="2" id="KW-1185">Reference proteome</keyword>
<comment type="caution">
    <text evidence="1">The sequence shown here is derived from an EMBL/GenBank/DDBJ whole genome shotgun (WGS) entry which is preliminary data.</text>
</comment>
<name>A0A4R6BF29_9STAP</name>
<accession>A0A4R6BF29</accession>
<proteinExistence type="predicted"/>
<dbReference type="Pfam" id="PF01546">
    <property type="entry name" value="Peptidase_M20"/>
    <property type="match status" value="1"/>
</dbReference>
<sequence>MTSLWQSAEARATLLKQIVQFDSVTLSEGEKEFPFFIQQMLMDLPYFKEREEQVILAPTGDGRHTLMAHYKAKSRKTIVLISHYDTVGIDDFGDYEQAAFDMDAITALFKEDDAYLNATAKEDLASGNYLFGRGSMDMKPGLMLHLSLIEKAILEEWNINLLLMTVPDEEVNSLGMRTAMMKLHDIVQKEKLDIVLYLNSEPTFQQQASDNAHYVYSGSIGKLMPAVLCYGEETHVGTPMNGISSNFMLNFVNQTMEYNRHFKETFEDEATPLPVALMNKDLKDYYDVQTPFRSVALYNVFSFKQTAADVFSQFNTIVKEAKEKCEQAYQQIFELEQVERTLDIKVLTYAELLQQATEQLGRDKVELIISKAVEEPALYLQNIQVVDELMKNCKAIGPAMVTFFVPPYYPAVNASYHSEIEDLIVQVKTAAAGLGRESKRLHYFNGISDLSYCLSDNAGSGKVYADNTPTFKRTYDIPFEEIHAIQAPVFNCGPIGKDAHKVTERLNTKSAFEELPVMLEHIVRYYLATKNTPAFK</sequence>
<dbReference type="RefSeq" id="WP_133431309.1">
    <property type="nucleotide sequence ID" value="NZ_SCWA01000004.1"/>
</dbReference>
<dbReference type="InterPro" id="IPR002933">
    <property type="entry name" value="Peptidase_M20"/>
</dbReference>
<dbReference type="OrthoDB" id="9815360at2"/>
<dbReference type="GO" id="GO:0016787">
    <property type="term" value="F:hydrolase activity"/>
    <property type="evidence" value="ECO:0007669"/>
    <property type="project" value="UniProtKB-KW"/>
</dbReference>
<dbReference type="SUPFAM" id="SSF53187">
    <property type="entry name" value="Zn-dependent exopeptidases"/>
    <property type="match status" value="1"/>
</dbReference>
<dbReference type="Gene3D" id="3.40.630.10">
    <property type="entry name" value="Zn peptidases"/>
    <property type="match status" value="1"/>
</dbReference>
<reference evidence="1 2" key="1">
    <citation type="submission" date="2019-01" db="EMBL/GenBank/DDBJ databases">
        <title>Draft genome sequences of the type strains of six Macrococcus species.</title>
        <authorList>
            <person name="Mazhar S."/>
            <person name="Altermann E."/>
            <person name="Hill C."/>
            <person name="Mcauliffe O."/>
        </authorList>
    </citation>
    <scope>NUCLEOTIDE SEQUENCE [LARGE SCALE GENOMIC DNA]</scope>
    <source>
        <strain evidence="1 2">CCM4811</strain>
    </source>
</reference>
<dbReference type="AlphaFoldDB" id="A0A4R6BF29"/>
<protein>
    <submittedName>
        <fullName evidence="1">M20/M25/M40 family metallo-hydrolase</fullName>
    </submittedName>
</protein>
<dbReference type="InterPro" id="IPR050072">
    <property type="entry name" value="Peptidase_M20A"/>
</dbReference>
<dbReference type="Proteomes" id="UP000295310">
    <property type="component" value="Unassembled WGS sequence"/>
</dbReference>
<evidence type="ECO:0000313" key="1">
    <source>
        <dbReference type="EMBL" id="TDL98368.1"/>
    </source>
</evidence>
<gene>
    <name evidence="1" type="ORF">ERX27_02735</name>
</gene>